<dbReference type="EMBL" id="MU791182">
    <property type="protein sequence ID" value="KAJ3991099.1"/>
    <property type="molecule type" value="Genomic_DNA"/>
</dbReference>
<evidence type="ECO:0000256" key="4">
    <source>
        <dbReference type="ARBA" id="ARBA00023136"/>
    </source>
</evidence>
<evidence type="ECO:0000313" key="7">
    <source>
        <dbReference type="EMBL" id="KAJ3991099.1"/>
    </source>
</evidence>
<keyword evidence="4 5" id="KW-0472">Membrane</keyword>
<evidence type="ECO:0000256" key="2">
    <source>
        <dbReference type="ARBA" id="ARBA00022692"/>
    </source>
</evidence>
<protein>
    <recommendedName>
        <fullName evidence="6">ABC-2 type transporter transmembrane domain-containing protein</fullName>
    </recommendedName>
</protein>
<dbReference type="Pfam" id="PF01061">
    <property type="entry name" value="ABC2_membrane"/>
    <property type="match status" value="1"/>
</dbReference>
<evidence type="ECO:0000313" key="8">
    <source>
        <dbReference type="Proteomes" id="UP001163828"/>
    </source>
</evidence>
<feature type="domain" description="ABC-2 type transporter transmembrane" evidence="6">
    <location>
        <begin position="8"/>
        <end position="88"/>
    </location>
</feature>
<evidence type="ECO:0000259" key="6">
    <source>
        <dbReference type="Pfam" id="PF01061"/>
    </source>
</evidence>
<keyword evidence="2 5" id="KW-0812">Transmembrane</keyword>
<feature type="transmembrane region" description="Helical" evidence="5">
    <location>
        <begin position="131"/>
        <end position="152"/>
    </location>
</feature>
<dbReference type="Proteomes" id="UP001163828">
    <property type="component" value="Unassembled WGS sequence"/>
</dbReference>
<name>A0ABQ8PXW1_9AGAR</name>
<gene>
    <name evidence="7" type="ORF">F5050DRAFT_1581990</name>
</gene>
<accession>A0ABQ8PXW1</accession>
<keyword evidence="8" id="KW-1185">Reference proteome</keyword>
<comment type="caution">
    <text evidence="7">The sequence shown here is derived from an EMBL/GenBank/DDBJ whole genome shotgun (WGS) entry which is preliminary data.</text>
</comment>
<sequence>LLGDIAINLKHTIPMYFIIALNCFCIVSCGESLGIIFNTLFQSTGFALNVTSVILSVGTFMGGLMSIDMIGFLQGINYISPLKYAMANLLPYTLRGMNFTCDDSQRLTDRQCPLSTGEQVLDLYKLNVDPAPMLGALVAATVVYRIAAYLILRLSRTDFSYLAQTRRYMAKV</sequence>
<organism evidence="7 8">
    <name type="scientific">Lentinula boryana</name>
    <dbReference type="NCBI Taxonomy" id="40481"/>
    <lineage>
        <taxon>Eukaryota</taxon>
        <taxon>Fungi</taxon>
        <taxon>Dikarya</taxon>
        <taxon>Basidiomycota</taxon>
        <taxon>Agaricomycotina</taxon>
        <taxon>Agaricomycetes</taxon>
        <taxon>Agaricomycetidae</taxon>
        <taxon>Agaricales</taxon>
        <taxon>Marasmiineae</taxon>
        <taxon>Omphalotaceae</taxon>
        <taxon>Lentinula</taxon>
    </lineage>
</organism>
<evidence type="ECO:0000256" key="5">
    <source>
        <dbReference type="SAM" id="Phobius"/>
    </source>
</evidence>
<proteinExistence type="predicted"/>
<feature type="transmembrane region" description="Helical" evidence="5">
    <location>
        <begin position="15"/>
        <end position="41"/>
    </location>
</feature>
<evidence type="ECO:0000256" key="3">
    <source>
        <dbReference type="ARBA" id="ARBA00022989"/>
    </source>
</evidence>
<reference evidence="7" key="1">
    <citation type="submission" date="2022-08" db="EMBL/GenBank/DDBJ databases">
        <authorList>
            <consortium name="DOE Joint Genome Institute"/>
            <person name="Min B."/>
            <person name="Riley R."/>
            <person name="Sierra-Patev S."/>
            <person name="Naranjo-Ortiz M."/>
            <person name="Looney B."/>
            <person name="Konkel Z."/>
            <person name="Slot J.C."/>
            <person name="Sakamoto Y."/>
            <person name="Steenwyk J.L."/>
            <person name="Rokas A."/>
            <person name="Carro J."/>
            <person name="Camarero S."/>
            <person name="Ferreira P."/>
            <person name="Molpeceres G."/>
            <person name="Ruiz-Duenas F.J."/>
            <person name="Serrano A."/>
            <person name="Henrissat B."/>
            <person name="Drula E."/>
            <person name="Hughes K.W."/>
            <person name="Mata J.L."/>
            <person name="Ishikawa N.K."/>
            <person name="Vargas-Isla R."/>
            <person name="Ushijima S."/>
            <person name="Smith C.A."/>
            <person name="Ahrendt S."/>
            <person name="Andreopoulos W."/>
            <person name="He G."/>
            <person name="Labutti K."/>
            <person name="Lipzen A."/>
            <person name="Ng V."/>
            <person name="Sandor L."/>
            <person name="Barry K."/>
            <person name="Martinez A.T."/>
            <person name="Xiao Y."/>
            <person name="Gibbons J.G."/>
            <person name="Terashima K."/>
            <person name="Hibbett D.S."/>
            <person name="Grigoriev I.V."/>
        </authorList>
    </citation>
    <scope>NUCLEOTIDE SEQUENCE</scope>
    <source>
        <strain evidence="7">TFB10827</strain>
    </source>
</reference>
<evidence type="ECO:0000256" key="1">
    <source>
        <dbReference type="ARBA" id="ARBA00004141"/>
    </source>
</evidence>
<keyword evidence="3 5" id="KW-1133">Transmembrane helix</keyword>
<feature type="transmembrane region" description="Helical" evidence="5">
    <location>
        <begin position="53"/>
        <end position="76"/>
    </location>
</feature>
<dbReference type="InterPro" id="IPR013525">
    <property type="entry name" value="ABC2_TM"/>
</dbReference>
<comment type="subcellular location">
    <subcellularLocation>
        <location evidence="1">Membrane</location>
        <topology evidence="1">Multi-pass membrane protein</topology>
    </subcellularLocation>
</comment>
<feature type="non-terminal residue" evidence="7">
    <location>
        <position position="1"/>
    </location>
</feature>